<feature type="transmembrane region" description="Helical" evidence="2">
    <location>
        <begin position="84"/>
        <end position="104"/>
    </location>
</feature>
<reference evidence="3 4" key="1">
    <citation type="submission" date="2016-10" db="EMBL/GenBank/DDBJ databases">
        <authorList>
            <person name="de Groot N.N."/>
        </authorList>
    </citation>
    <scope>NUCLEOTIDE SEQUENCE [LARGE SCALE GENOMIC DNA]</scope>
    <source>
        <strain evidence="3 4">CGMCC 4.5598</strain>
    </source>
</reference>
<keyword evidence="4" id="KW-1185">Reference proteome</keyword>
<dbReference type="Pfam" id="PF09534">
    <property type="entry name" value="Trp_oprn_chp"/>
    <property type="match status" value="1"/>
</dbReference>
<dbReference type="Proteomes" id="UP000199361">
    <property type="component" value="Unassembled WGS sequence"/>
</dbReference>
<keyword evidence="2" id="KW-0812">Transmembrane</keyword>
<feature type="transmembrane region" description="Helical" evidence="2">
    <location>
        <begin position="131"/>
        <end position="153"/>
    </location>
</feature>
<gene>
    <name evidence="3" type="ORF">SAMN05421811_101351</name>
</gene>
<keyword evidence="2" id="KW-1133">Transmembrane helix</keyword>
<evidence type="ECO:0000313" key="4">
    <source>
        <dbReference type="Proteomes" id="UP000199361"/>
    </source>
</evidence>
<evidence type="ECO:0000313" key="3">
    <source>
        <dbReference type="EMBL" id="SES79167.1"/>
    </source>
</evidence>
<protein>
    <submittedName>
        <fullName evidence="3">Trp region conserved hypothetical membrane protein</fullName>
    </submittedName>
</protein>
<feature type="transmembrane region" description="Helical" evidence="2">
    <location>
        <begin position="60"/>
        <end position="77"/>
    </location>
</feature>
<evidence type="ECO:0000256" key="1">
    <source>
        <dbReference type="SAM" id="MobiDB-lite"/>
    </source>
</evidence>
<proteinExistence type="predicted"/>
<organism evidence="3 4">
    <name type="scientific">Nonomuraea wenchangensis</name>
    <dbReference type="NCBI Taxonomy" id="568860"/>
    <lineage>
        <taxon>Bacteria</taxon>
        <taxon>Bacillati</taxon>
        <taxon>Actinomycetota</taxon>
        <taxon>Actinomycetes</taxon>
        <taxon>Streptosporangiales</taxon>
        <taxon>Streptosporangiaceae</taxon>
        <taxon>Nonomuraea</taxon>
    </lineage>
</organism>
<sequence>MSMEPEIRPRATARGRELGAWLAVTVLGCLLVLLAAGRTWVSVAQTGADAPTGGDLSPVLTPVALAGLAGVVAVLATKGVGRRVVGGLLALCGAGAGAGTWTALDGSGVTDWLAAHNTLHGATGLTWHFVALWPAVAGAGALLLAAGGVLAVVRGGRWAGMSARYERRGPAPADGDKALWDALDRGDDPTDPR</sequence>
<dbReference type="EMBL" id="FOHX01000001">
    <property type="protein sequence ID" value="SES79167.1"/>
    <property type="molecule type" value="Genomic_DNA"/>
</dbReference>
<keyword evidence="2" id="KW-0472">Membrane</keyword>
<dbReference type="InterPro" id="IPR019051">
    <property type="entry name" value="Trp_biosyn_TM_oprn/chp"/>
</dbReference>
<dbReference type="AlphaFoldDB" id="A0A1H9ZC18"/>
<evidence type="ECO:0000256" key="2">
    <source>
        <dbReference type="SAM" id="Phobius"/>
    </source>
</evidence>
<name>A0A1H9ZC18_9ACTN</name>
<dbReference type="STRING" id="568860.SAMN05421811_101351"/>
<accession>A0A1H9ZC18</accession>
<feature type="region of interest" description="Disordered" evidence="1">
    <location>
        <begin position="166"/>
        <end position="193"/>
    </location>
</feature>